<comment type="caution">
    <text evidence="1">The sequence shown here is derived from an EMBL/GenBank/DDBJ whole genome shotgun (WGS) entry which is preliminary data.</text>
</comment>
<reference evidence="1" key="1">
    <citation type="journal article" date="2015" name="Nature">
        <title>Complex archaea that bridge the gap between prokaryotes and eukaryotes.</title>
        <authorList>
            <person name="Spang A."/>
            <person name="Saw J.H."/>
            <person name="Jorgensen S.L."/>
            <person name="Zaremba-Niedzwiedzka K."/>
            <person name="Martijn J."/>
            <person name="Lind A.E."/>
            <person name="van Eijk R."/>
            <person name="Schleper C."/>
            <person name="Guy L."/>
            <person name="Ettema T.J."/>
        </authorList>
    </citation>
    <scope>NUCLEOTIDE SEQUENCE</scope>
</reference>
<name>A0A0F9RZA9_9ZZZZ</name>
<sequence>MDIKAGNPYPAGGLSNFAARPFTFRGVEVNSMEGLLQSFKFKDAEMQKHICTLVGRKAKYSGKGKKWQKTQTLWWQGTPIKRESQEYQDLLNEAYDCMFHQNAKAKKALLATGKAVLKHSIGHHKANETVLTRREFCSRLTKIRDELNAEKYVELSH</sequence>
<dbReference type="InterPro" id="IPR037238">
    <property type="entry name" value="YbiA-like_sf"/>
</dbReference>
<organism evidence="1">
    <name type="scientific">marine sediment metagenome</name>
    <dbReference type="NCBI Taxonomy" id="412755"/>
    <lineage>
        <taxon>unclassified sequences</taxon>
        <taxon>metagenomes</taxon>
        <taxon>ecological metagenomes</taxon>
    </lineage>
</organism>
<protein>
    <recommendedName>
        <fullName evidence="2">Riboflavin biosynthesis intermediates N-glycosidase</fullName>
    </recommendedName>
</protein>
<dbReference type="SUPFAM" id="SSF143990">
    <property type="entry name" value="YbiA-like"/>
    <property type="match status" value="1"/>
</dbReference>
<dbReference type="Pfam" id="PF08010">
    <property type="entry name" value="Phage_30_3"/>
    <property type="match status" value="1"/>
</dbReference>
<proteinExistence type="predicted"/>
<gene>
    <name evidence="1" type="ORF">LCGC14_0534030</name>
</gene>
<dbReference type="Gene3D" id="1.10.357.40">
    <property type="entry name" value="YbiA-like"/>
    <property type="match status" value="1"/>
</dbReference>
<evidence type="ECO:0008006" key="2">
    <source>
        <dbReference type="Google" id="ProtNLM"/>
    </source>
</evidence>
<accession>A0A0F9RZA9</accession>
<dbReference type="EMBL" id="LAZR01000702">
    <property type="protein sequence ID" value="KKN60204.1"/>
    <property type="molecule type" value="Genomic_DNA"/>
</dbReference>
<evidence type="ECO:0000313" key="1">
    <source>
        <dbReference type="EMBL" id="KKN60204.1"/>
    </source>
</evidence>
<dbReference type="InterPro" id="IPR012596">
    <property type="entry name" value="Phage_T4_Y12G"/>
</dbReference>
<dbReference type="AlphaFoldDB" id="A0A0F9RZA9"/>